<gene>
    <name evidence="3" type="ORF">B9T62_09135</name>
</gene>
<dbReference type="InterPro" id="IPR002104">
    <property type="entry name" value="Integrase_catalytic"/>
</dbReference>
<sequence>MKFVQPIRDPKKLEAMKKYLYFKNIRDFIMFFVGINTGFRISDILPLMVRDVKGTHITITEKKTRKVKSVLIRKSLRKALDAYIKDKADFEYLFPSRKRKRGKAHPISPNMAYKIIRGAAKELDLEEIGTHSMRKTFGYRLYLETKDIALLMDHFNHSEEKVTLRYVGLLQDTLDDALEDFEL</sequence>
<evidence type="ECO:0000259" key="2">
    <source>
        <dbReference type="PROSITE" id="PS51898"/>
    </source>
</evidence>
<dbReference type="AlphaFoldDB" id="A0A2Z2KD61"/>
<dbReference type="PANTHER" id="PTHR30349">
    <property type="entry name" value="PHAGE INTEGRASE-RELATED"/>
    <property type="match status" value="1"/>
</dbReference>
<dbReference type="PANTHER" id="PTHR30349:SF82">
    <property type="entry name" value="INTEGRASE_RECOMBINASE YOEC-RELATED"/>
    <property type="match status" value="1"/>
</dbReference>
<proteinExistence type="predicted"/>
<keyword evidence="1" id="KW-0233">DNA recombination</keyword>
<dbReference type="GO" id="GO:0006310">
    <property type="term" value="P:DNA recombination"/>
    <property type="evidence" value="ECO:0007669"/>
    <property type="project" value="UniProtKB-KW"/>
</dbReference>
<feature type="domain" description="Tyr recombinase" evidence="2">
    <location>
        <begin position="1"/>
        <end position="179"/>
    </location>
</feature>
<dbReference type="SUPFAM" id="SSF56349">
    <property type="entry name" value="DNA breaking-rejoining enzymes"/>
    <property type="match status" value="1"/>
</dbReference>
<name>A0A2Z2KD61_9BACL</name>
<dbReference type="GO" id="GO:0015074">
    <property type="term" value="P:DNA integration"/>
    <property type="evidence" value="ECO:0007669"/>
    <property type="project" value="InterPro"/>
</dbReference>
<reference evidence="3 4" key="1">
    <citation type="submission" date="2017-06" db="EMBL/GenBank/DDBJ databases">
        <title>Complete genome sequence of Paenibacillus donghaensis KCTC 13049T isolated from East Sea sediment, South Korea.</title>
        <authorList>
            <person name="Jung B.K."/>
            <person name="Hong S.-J."/>
            <person name="Shin J.-H."/>
        </authorList>
    </citation>
    <scope>NUCLEOTIDE SEQUENCE [LARGE SCALE GENOMIC DNA]</scope>
    <source>
        <strain evidence="3 4">KCTC 13049</strain>
    </source>
</reference>
<dbReference type="Proteomes" id="UP000249890">
    <property type="component" value="Chromosome"/>
</dbReference>
<dbReference type="InterPro" id="IPR050090">
    <property type="entry name" value="Tyrosine_recombinase_XerCD"/>
</dbReference>
<evidence type="ECO:0000256" key="1">
    <source>
        <dbReference type="ARBA" id="ARBA00023172"/>
    </source>
</evidence>
<dbReference type="Gene3D" id="1.10.443.10">
    <property type="entry name" value="Intergrase catalytic core"/>
    <property type="match status" value="1"/>
</dbReference>
<evidence type="ECO:0000313" key="4">
    <source>
        <dbReference type="Proteomes" id="UP000249890"/>
    </source>
</evidence>
<dbReference type="KEGG" id="pdh:B9T62_09135"/>
<keyword evidence="4" id="KW-1185">Reference proteome</keyword>
<organism evidence="3 4">
    <name type="scientific">Paenibacillus donghaensis</name>
    <dbReference type="NCBI Taxonomy" id="414771"/>
    <lineage>
        <taxon>Bacteria</taxon>
        <taxon>Bacillati</taxon>
        <taxon>Bacillota</taxon>
        <taxon>Bacilli</taxon>
        <taxon>Bacillales</taxon>
        <taxon>Paenibacillaceae</taxon>
        <taxon>Paenibacillus</taxon>
    </lineage>
</organism>
<dbReference type="EMBL" id="CP021780">
    <property type="protein sequence ID" value="ASA20933.1"/>
    <property type="molecule type" value="Genomic_DNA"/>
</dbReference>
<dbReference type="InterPro" id="IPR011010">
    <property type="entry name" value="DNA_brk_join_enz"/>
</dbReference>
<dbReference type="RefSeq" id="WP_087914949.1">
    <property type="nucleotide sequence ID" value="NZ_CP021780.1"/>
</dbReference>
<accession>A0A2Z2KD61</accession>
<protein>
    <submittedName>
        <fullName evidence="3">Site-specific integrase</fullName>
    </submittedName>
</protein>
<dbReference type="GO" id="GO:0003677">
    <property type="term" value="F:DNA binding"/>
    <property type="evidence" value="ECO:0007669"/>
    <property type="project" value="InterPro"/>
</dbReference>
<dbReference type="PROSITE" id="PS51898">
    <property type="entry name" value="TYR_RECOMBINASE"/>
    <property type="match status" value="1"/>
</dbReference>
<evidence type="ECO:0000313" key="3">
    <source>
        <dbReference type="EMBL" id="ASA20933.1"/>
    </source>
</evidence>
<dbReference type="InterPro" id="IPR013762">
    <property type="entry name" value="Integrase-like_cat_sf"/>
</dbReference>
<dbReference type="OrthoDB" id="9788852at2"/>
<dbReference type="Pfam" id="PF00589">
    <property type="entry name" value="Phage_integrase"/>
    <property type="match status" value="1"/>
</dbReference>